<comment type="caution">
    <text evidence="7">The sequence shown here is derived from an EMBL/GenBank/DDBJ whole genome shotgun (WGS) entry which is preliminary data.</text>
</comment>
<keyword evidence="3" id="KW-1003">Cell membrane</keyword>
<evidence type="ECO:0000256" key="4">
    <source>
        <dbReference type="ARBA" id="ARBA00022679"/>
    </source>
</evidence>
<evidence type="ECO:0000256" key="3">
    <source>
        <dbReference type="ARBA" id="ARBA00022475"/>
    </source>
</evidence>
<organism evidence="7 8">
    <name type="scientific">Copranaerobaculum intestinale</name>
    <dbReference type="NCBI Taxonomy" id="2692629"/>
    <lineage>
        <taxon>Bacteria</taxon>
        <taxon>Bacillati</taxon>
        <taxon>Bacillota</taxon>
        <taxon>Erysipelotrichia</taxon>
        <taxon>Erysipelotrichales</taxon>
        <taxon>Erysipelotrichaceae</taxon>
        <taxon>Copranaerobaculum</taxon>
    </lineage>
</organism>
<protein>
    <recommendedName>
        <fullName evidence="9">CDP-glycerol glycerophosphotransferase</fullName>
    </recommendedName>
</protein>
<dbReference type="InterPro" id="IPR043148">
    <property type="entry name" value="TagF_C"/>
</dbReference>
<name>A0A6N8U409_9FIRM</name>
<proteinExistence type="inferred from homology"/>
<dbReference type="PANTHER" id="PTHR37316">
    <property type="entry name" value="TEICHOIC ACID GLYCEROL-PHOSPHATE PRIMASE"/>
    <property type="match status" value="1"/>
</dbReference>
<keyword evidence="5" id="KW-0777">Teichoic acid biosynthesis</keyword>
<evidence type="ECO:0000313" key="7">
    <source>
        <dbReference type="EMBL" id="MXQ72872.1"/>
    </source>
</evidence>
<reference evidence="7 8" key="2">
    <citation type="submission" date="2020-01" db="EMBL/GenBank/DDBJ databases">
        <title>Clostridiaceae sp. nov. isolated from the gut of human by culturomics.</title>
        <authorList>
            <person name="Chang Y."/>
        </authorList>
    </citation>
    <scope>NUCLEOTIDE SEQUENCE [LARGE SCALE GENOMIC DNA]</scope>
    <source>
        <strain evidence="7 8">DONG20-135</strain>
    </source>
</reference>
<dbReference type="Pfam" id="PF04464">
    <property type="entry name" value="Glyphos_transf"/>
    <property type="match status" value="1"/>
</dbReference>
<dbReference type="Gene3D" id="3.40.50.12580">
    <property type="match status" value="1"/>
</dbReference>
<dbReference type="EMBL" id="WUUQ01000001">
    <property type="protein sequence ID" value="MXQ72872.1"/>
    <property type="molecule type" value="Genomic_DNA"/>
</dbReference>
<gene>
    <name evidence="7" type="ORF">GSF08_02790</name>
</gene>
<dbReference type="Proteomes" id="UP000434036">
    <property type="component" value="Unassembled WGS sequence"/>
</dbReference>
<reference evidence="7 8" key="1">
    <citation type="submission" date="2019-12" db="EMBL/GenBank/DDBJ databases">
        <authorList>
            <person name="Yang R."/>
        </authorList>
    </citation>
    <scope>NUCLEOTIDE SEQUENCE [LARGE SCALE GENOMIC DNA]</scope>
    <source>
        <strain evidence="7 8">DONG20-135</strain>
    </source>
</reference>
<evidence type="ECO:0000256" key="5">
    <source>
        <dbReference type="ARBA" id="ARBA00022944"/>
    </source>
</evidence>
<sequence length="877" mass="104187">MEDIRATRQELQGQETFPLKGDFAAVYLKGEKQILRMEEHDGVCSMRDLIKENFHKLELERSYQFIGIYPKGEKPLNQEAVASVESQLICINQFFVMWEIISDETKAMLRISVLPHAYDIELQEVSWKDELLHMYFQGDKSEDAQMVLYNDQIAVRMPDFKKGAHGLHLTMSMQRLQSLPQAQYAMALIEDDQVHRLHTVEKHSFDVTVEKDGIFERMMRVEIGEDAMLSLKNVEVLLDPQLVFLAYDQDTLIMKGQITHELDIMRFPNISWKCNVVSDDDQITYDWPMEITDYAFTLRFDKEQLLEFNRRYYRRWNLNLDLYVNDEPVASYPFKKSTSMNGSILLEKEYLDGEYTVGLEVSTTKQLNSLSFRYRNPAAIMRINYMEVKGNKIRFHVRTQKDIDGIYRNMNIYIDDVKESNHCTVKRRTSRTLMVTYHCGDPKHFIEKIVQEGCPFVIRYKDHNYRNTIHEIDRSRIYGSFMQHVLNSKRYRRWGRLAYRLFLHFPIRKHTILFESFLGRNVSGNPKYIYEYMQKNGYDKTYKMYWILNDTDEPVTGSAKKLLRRSISYYYHMATAGIWVFNTRQDNEIVKRSGNTYLQTWHGTPLKRLGMDMDSVSMATVDNIVDYKRDFVANSRRWDYLLAQNQYSADIFRRCFAFRKQLLVEGYPANDILFQADERKIAQLKEAFKLPQNKKVILYAPTWRDDNFLKKGYYQMKMQLDLQMMKEALGDEYVIALRMHYLIMDNIDLREYEGFAYDFSANYDIQELYLVSDIMITDYSSTMFDYANLKRPIIFFTYDIDTYRDSLRGFYFDFEKEAPGPIVKTTREVISAIQNLSAWRQDYHDLEEAFYRKFNHIDDGEAAKRVVDIILKQKEDS</sequence>
<evidence type="ECO:0000256" key="2">
    <source>
        <dbReference type="ARBA" id="ARBA00010488"/>
    </source>
</evidence>
<evidence type="ECO:0008006" key="9">
    <source>
        <dbReference type="Google" id="ProtNLM"/>
    </source>
</evidence>
<keyword evidence="6" id="KW-0472">Membrane</keyword>
<dbReference type="PANTHER" id="PTHR37316:SF3">
    <property type="entry name" value="TEICHOIC ACID GLYCEROL-PHOSPHATE TRANSFERASE"/>
    <property type="match status" value="1"/>
</dbReference>
<dbReference type="InterPro" id="IPR007554">
    <property type="entry name" value="Glycerophosphate_synth"/>
</dbReference>
<dbReference type="GO" id="GO:0019350">
    <property type="term" value="P:teichoic acid biosynthetic process"/>
    <property type="evidence" value="ECO:0007669"/>
    <property type="project" value="UniProtKB-KW"/>
</dbReference>
<comment type="subcellular location">
    <subcellularLocation>
        <location evidence="1">Cell membrane</location>
        <topology evidence="1">Peripheral membrane protein</topology>
    </subcellularLocation>
</comment>
<keyword evidence="4" id="KW-0808">Transferase</keyword>
<evidence type="ECO:0000256" key="1">
    <source>
        <dbReference type="ARBA" id="ARBA00004202"/>
    </source>
</evidence>
<dbReference type="GO" id="GO:0047355">
    <property type="term" value="F:CDP-glycerol glycerophosphotransferase activity"/>
    <property type="evidence" value="ECO:0007669"/>
    <property type="project" value="InterPro"/>
</dbReference>
<dbReference type="AlphaFoldDB" id="A0A6N8U409"/>
<evidence type="ECO:0000313" key="8">
    <source>
        <dbReference type="Proteomes" id="UP000434036"/>
    </source>
</evidence>
<accession>A0A6N8U409</accession>
<keyword evidence="8" id="KW-1185">Reference proteome</keyword>
<dbReference type="GO" id="GO:0005886">
    <property type="term" value="C:plasma membrane"/>
    <property type="evidence" value="ECO:0007669"/>
    <property type="project" value="UniProtKB-SubCell"/>
</dbReference>
<dbReference type="SUPFAM" id="SSF53756">
    <property type="entry name" value="UDP-Glycosyltransferase/glycogen phosphorylase"/>
    <property type="match status" value="1"/>
</dbReference>
<dbReference type="Gene3D" id="3.40.50.11820">
    <property type="match status" value="1"/>
</dbReference>
<comment type="similarity">
    <text evidence="2">Belongs to the CDP-glycerol glycerophosphotransferase family.</text>
</comment>
<dbReference type="InterPro" id="IPR051612">
    <property type="entry name" value="Teichoic_Acid_Biosynth"/>
</dbReference>
<dbReference type="RefSeq" id="WP_160624348.1">
    <property type="nucleotide sequence ID" value="NZ_WUUQ01000001.1"/>
</dbReference>
<dbReference type="InterPro" id="IPR043149">
    <property type="entry name" value="TagF_N"/>
</dbReference>
<evidence type="ECO:0000256" key="6">
    <source>
        <dbReference type="ARBA" id="ARBA00023136"/>
    </source>
</evidence>